<feature type="region of interest" description="Disordered" evidence="1">
    <location>
        <begin position="78"/>
        <end position="141"/>
    </location>
</feature>
<dbReference type="STRING" id="266940.Krad_2586"/>
<organism evidence="2 3">
    <name type="scientific">Kineococcus radiotolerans (strain ATCC BAA-149 / DSM 14245 / SRS30216)</name>
    <dbReference type="NCBI Taxonomy" id="266940"/>
    <lineage>
        <taxon>Bacteria</taxon>
        <taxon>Bacillati</taxon>
        <taxon>Actinomycetota</taxon>
        <taxon>Actinomycetes</taxon>
        <taxon>Kineosporiales</taxon>
        <taxon>Kineosporiaceae</taxon>
        <taxon>Kineococcus</taxon>
    </lineage>
</organism>
<evidence type="ECO:0000313" key="3">
    <source>
        <dbReference type="Proteomes" id="UP000001116"/>
    </source>
</evidence>
<sequence length="141" mass="14226">MTQVGASGPPSWPQQATSSSAALSTQRFRTGPLSGGPLTRVPARSAIASEATAVPAGIETVTEDPIPLGGGVVVLPCGSTEAGSNSTAAAPTARSAASRAGLTLPAGLLEQHRSSGAPCRHRPQPRPAHPGRSRLRLRARP</sequence>
<accession>A6WB71</accession>
<gene>
    <name evidence="2" type="ordered locus">Krad_2586</name>
</gene>
<evidence type="ECO:0000256" key="1">
    <source>
        <dbReference type="SAM" id="MobiDB-lite"/>
    </source>
</evidence>
<feature type="compositionally biased region" description="Low complexity" evidence="1">
    <location>
        <begin position="86"/>
        <end position="100"/>
    </location>
</feature>
<keyword evidence="3" id="KW-1185">Reference proteome</keyword>
<dbReference type="HOGENOM" id="CLU_1822759_0_0_11"/>
<protein>
    <submittedName>
        <fullName evidence="2">Uncharacterized protein</fullName>
    </submittedName>
</protein>
<dbReference type="KEGG" id="kra:Krad_2586"/>
<dbReference type="AlphaFoldDB" id="A6WB71"/>
<reference evidence="3" key="1">
    <citation type="journal article" date="2008" name="PLoS ONE">
        <title>Survival in nuclear waste, extreme resistance, and potential applications gleaned from the genome sequence of Kineococcus radiotolerans SRS30216.</title>
        <authorList>
            <person name="Bagwell C.E."/>
            <person name="Bhat S."/>
            <person name="Hawkins G.M."/>
            <person name="Smith B.W."/>
            <person name="Biswas T."/>
            <person name="Hoover T.R."/>
            <person name="Saunders E."/>
            <person name="Han C.S."/>
            <person name="Tsodikov O.V."/>
            <person name="Shimkets L.J."/>
        </authorList>
    </citation>
    <scope>NUCLEOTIDE SEQUENCE [LARGE SCALE GENOMIC DNA]</scope>
    <source>
        <strain evidence="3">ATCC BAA-149 / DSM 14245 / SRS30216</strain>
    </source>
</reference>
<evidence type="ECO:0000313" key="2">
    <source>
        <dbReference type="EMBL" id="ABS04060.1"/>
    </source>
</evidence>
<dbReference type="Proteomes" id="UP000001116">
    <property type="component" value="Chromosome"/>
</dbReference>
<feature type="compositionally biased region" description="Low complexity" evidence="1">
    <location>
        <begin position="14"/>
        <end position="26"/>
    </location>
</feature>
<feature type="region of interest" description="Disordered" evidence="1">
    <location>
        <begin position="1"/>
        <end position="42"/>
    </location>
</feature>
<dbReference type="EMBL" id="CP000750">
    <property type="protein sequence ID" value="ABS04060.1"/>
    <property type="molecule type" value="Genomic_DNA"/>
</dbReference>
<name>A6WB71_KINRD</name>
<feature type="compositionally biased region" description="Basic residues" evidence="1">
    <location>
        <begin position="119"/>
        <end position="141"/>
    </location>
</feature>
<proteinExistence type="predicted"/>